<keyword evidence="5" id="KW-1185">Reference proteome</keyword>
<dbReference type="Proteomes" id="UP001156215">
    <property type="component" value="Chromosome"/>
</dbReference>
<accession>A0A9E9LW41</accession>
<evidence type="ECO:0000259" key="3">
    <source>
        <dbReference type="PROSITE" id="PS51186"/>
    </source>
</evidence>
<name>A0A9E9LW41_9BURK</name>
<organism evidence="4 5">
    <name type="scientific">Oxalobacter vibrioformis</name>
    <dbReference type="NCBI Taxonomy" id="933080"/>
    <lineage>
        <taxon>Bacteria</taxon>
        <taxon>Pseudomonadati</taxon>
        <taxon>Pseudomonadota</taxon>
        <taxon>Betaproteobacteria</taxon>
        <taxon>Burkholderiales</taxon>
        <taxon>Oxalobacteraceae</taxon>
        <taxon>Oxalobacter</taxon>
    </lineage>
</organism>
<evidence type="ECO:0000313" key="4">
    <source>
        <dbReference type="EMBL" id="WAW09919.1"/>
    </source>
</evidence>
<dbReference type="Pfam" id="PF13673">
    <property type="entry name" value="Acetyltransf_10"/>
    <property type="match status" value="1"/>
</dbReference>
<dbReference type="SUPFAM" id="SSF55729">
    <property type="entry name" value="Acyl-CoA N-acyltransferases (Nat)"/>
    <property type="match status" value="1"/>
</dbReference>
<sequence length="148" mass="16707">MKNKRIRRATKADHAAILTVWMQSVSATHHFLDPMDFDTLYTQLRDLWLGGLEVIRVQETGGVITGFIGINPPKVEMLFVAPAFMGKGIGRALLDSVRKDWPGLFVDVNEQNEAATRFYQQYGFEETGHSPLDGQGKAYPFIHMKLPE</sequence>
<feature type="domain" description="N-acetyltransferase" evidence="3">
    <location>
        <begin position="4"/>
        <end position="148"/>
    </location>
</feature>
<dbReference type="InterPro" id="IPR016181">
    <property type="entry name" value="Acyl_CoA_acyltransferase"/>
</dbReference>
<dbReference type="RefSeq" id="WP_269308923.1">
    <property type="nucleotide sequence ID" value="NZ_CP098242.1"/>
</dbReference>
<keyword evidence="1 4" id="KW-0808">Transferase</keyword>
<keyword evidence="2 4" id="KW-0012">Acyltransferase</keyword>
<dbReference type="PROSITE" id="PS51186">
    <property type="entry name" value="GNAT"/>
    <property type="match status" value="1"/>
</dbReference>
<dbReference type="PANTHER" id="PTHR43800">
    <property type="entry name" value="PEPTIDYL-LYSINE N-ACETYLTRANSFERASE YJAB"/>
    <property type="match status" value="1"/>
</dbReference>
<dbReference type="EC" id="2.3.1.-" evidence="4"/>
<protein>
    <submittedName>
        <fullName evidence="4">GNAT family N-acetyltransferase</fullName>
        <ecNumber evidence="4">2.3.1.-</ecNumber>
    </submittedName>
</protein>
<dbReference type="GO" id="GO:0016747">
    <property type="term" value="F:acyltransferase activity, transferring groups other than amino-acyl groups"/>
    <property type="evidence" value="ECO:0007669"/>
    <property type="project" value="InterPro"/>
</dbReference>
<dbReference type="EMBL" id="CP098242">
    <property type="protein sequence ID" value="WAW09919.1"/>
    <property type="molecule type" value="Genomic_DNA"/>
</dbReference>
<dbReference type="KEGG" id="ovb:NB640_11965"/>
<evidence type="ECO:0000256" key="2">
    <source>
        <dbReference type="ARBA" id="ARBA00023315"/>
    </source>
</evidence>
<dbReference type="Gene3D" id="3.40.630.30">
    <property type="match status" value="1"/>
</dbReference>
<evidence type="ECO:0000313" key="5">
    <source>
        <dbReference type="Proteomes" id="UP001156215"/>
    </source>
</evidence>
<dbReference type="PANTHER" id="PTHR43800:SF1">
    <property type="entry name" value="PEPTIDYL-LYSINE N-ACETYLTRANSFERASE YJAB"/>
    <property type="match status" value="1"/>
</dbReference>
<evidence type="ECO:0000256" key="1">
    <source>
        <dbReference type="ARBA" id="ARBA00022679"/>
    </source>
</evidence>
<gene>
    <name evidence="4" type="ORF">NB640_11965</name>
</gene>
<reference evidence="4" key="1">
    <citation type="journal article" date="2022" name="Front. Microbiol.">
        <title>New perspectives on an old grouping: The genomic and phenotypic variability of Oxalobacter formigenes and the implications for calcium oxalate stone prevention.</title>
        <authorList>
            <person name="Chmiel J.A."/>
            <person name="Carr C."/>
            <person name="Stuivenberg G.A."/>
            <person name="Venema R."/>
            <person name="Chanyi R.M."/>
            <person name="Al K.F."/>
            <person name="Giguere D."/>
            <person name="Say H."/>
            <person name="Akouris P.P."/>
            <person name="Dominguez Romero S.A."/>
            <person name="Kwong A."/>
            <person name="Tai V."/>
            <person name="Koval S.F."/>
            <person name="Razvi H."/>
            <person name="Bjazevic J."/>
            <person name="Burton J.P."/>
        </authorList>
    </citation>
    <scope>NUCLEOTIDE SEQUENCE</scope>
    <source>
        <strain evidence="4">WoOx3</strain>
    </source>
</reference>
<dbReference type="AlphaFoldDB" id="A0A9E9LW41"/>
<dbReference type="InterPro" id="IPR000182">
    <property type="entry name" value="GNAT_dom"/>
</dbReference>
<dbReference type="CDD" id="cd04301">
    <property type="entry name" value="NAT_SF"/>
    <property type="match status" value="1"/>
</dbReference>
<proteinExistence type="predicted"/>